<dbReference type="EMBL" id="JAALFE010000017">
    <property type="protein sequence ID" value="NGQ92379.1"/>
    <property type="molecule type" value="Genomic_DNA"/>
</dbReference>
<feature type="domain" description="HTH lysR-type" evidence="5">
    <location>
        <begin position="11"/>
        <end position="68"/>
    </location>
</feature>
<dbReference type="SUPFAM" id="SSF53850">
    <property type="entry name" value="Periplasmic binding protein-like II"/>
    <property type="match status" value="1"/>
</dbReference>
<comment type="similarity">
    <text evidence="1">Belongs to the LysR transcriptional regulatory family.</text>
</comment>
<comment type="caution">
    <text evidence="6">The sequence shown here is derived from an EMBL/GenBank/DDBJ whole genome shotgun (WGS) entry which is preliminary data.</text>
</comment>
<dbReference type="Gene3D" id="1.10.10.10">
    <property type="entry name" value="Winged helix-like DNA-binding domain superfamily/Winged helix DNA-binding domain"/>
    <property type="match status" value="1"/>
</dbReference>
<proteinExistence type="inferred from homology"/>
<protein>
    <submittedName>
        <fullName evidence="6">LysR family transcriptional regulator</fullName>
    </submittedName>
</protein>
<dbReference type="PROSITE" id="PS50931">
    <property type="entry name" value="HTH_LYSR"/>
    <property type="match status" value="1"/>
</dbReference>
<dbReference type="Proteomes" id="UP000474758">
    <property type="component" value="Unassembled WGS sequence"/>
</dbReference>
<dbReference type="InterPro" id="IPR058163">
    <property type="entry name" value="LysR-type_TF_proteobact-type"/>
</dbReference>
<dbReference type="PANTHER" id="PTHR30537">
    <property type="entry name" value="HTH-TYPE TRANSCRIPTIONAL REGULATOR"/>
    <property type="match status" value="1"/>
</dbReference>
<evidence type="ECO:0000313" key="7">
    <source>
        <dbReference type="Proteomes" id="UP000474758"/>
    </source>
</evidence>
<dbReference type="SUPFAM" id="SSF46785">
    <property type="entry name" value="Winged helix' DNA-binding domain"/>
    <property type="match status" value="1"/>
</dbReference>
<dbReference type="InterPro" id="IPR036388">
    <property type="entry name" value="WH-like_DNA-bd_sf"/>
</dbReference>
<dbReference type="GO" id="GO:0003700">
    <property type="term" value="F:DNA-binding transcription factor activity"/>
    <property type="evidence" value="ECO:0007669"/>
    <property type="project" value="InterPro"/>
</dbReference>
<dbReference type="PANTHER" id="PTHR30537:SF26">
    <property type="entry name" value="GLYCINE CLEAVAGE SYSTEM TRANSCRIPTIONAL ACTIVATOR"/>
    <property type="match status" value="1"/>
</dbReference>
<evidence type="ECO:0000256" key="3">
    <source>
        <dbReference type="ARBA" id="ARBA00023125"/>
    </source>
</evidence>
<evidence type="ECO:0000256" key="4">
    <source>
        <dbReference type="ARBA" id="ARBA00023163"/>
    </source>
</evidence>
<sequence>MPVAPPRPKDLPLTALRAFEAAARLNGFAAAAQELGVTPGAVTAHIKQLEQTLGAPLFTRTPRGVRLTTLGQQSLPQFTQAFDALGQAINDLRAAAAPRTVHIATLPAIAQLWLSPRLPALRAAAPDITVSITALEHPPNLKRSPYDLSLFFGPEPQGRLTPDTLFPVCAPSLAARLKTPQDIARFPCLSDATWSDDWQLWAQTLPDPPHIPQGPTFSLYALAVEECVNGAGLLIGHEALVANHLKDGRLVAPFPQRLTLPRGLRLWSDRPLRAGTAAKFVADWLRHRPADNAPLASPTPPATHP</sequence>
<dbReference type="GO" id="GO:0043565">
    <property type="term" value="F:sequence-specific DNA binding"/>
    <property type="evidence" value="ECO:0007669"/>
    <property type="project" value="TreeGrafter"/>
</dbReference>
<dbReference type="AlphaFoldDB" id="A0A6M1TQ73"/>
<reference evidence="6 7" key="1">
    <citation type="submission" date="2020-02" db="EMBL/GenBank/DDBJ databases">
        <title>Rhodobacter translucens sp. nov., a novel bacterium isolated from activated sludge.</title>
        <authorList>
            <person name="Liu J."/>
        </authorList>
    </citation>
    <scope>NUCLEOTIDE SEQUENCE [LARGE SCALE GENOMIC DNA]</scope>
    <source>
        <strain evidence="6 7">HX-7-19</strain>
    </source>
</reference>
<dbReference type="InterPro" id="IPR005119">
    <property type="entry name" value="LysR_subst-bd"/>
</dbReference>
<dbReference type="Gene3D" id="3.40.190.10">
    <property type="entry name" value="Periplasmic binding protein-like II"/>
    <property type="match status" value="2"/>
</dbReference>
<keyword evidence="2" id="KW-0805">Transcription regulation</keyword>
<evidence type="ECO:0000256" key="2">
    <source>
        <dbReference type="ARBA" id="ARBA00023015"/>
    </source>
</evidence>
<dbReference type="PRINTS" id="PR00039">
    <property type="entry name" value="HTHLYSR"/>
</dbReference>
<evidence type="ECO:0000313" key="6">
    <source>
        <dbReference type="EMBL" id="NGQ92379.1"/>
    </source>
</evidence>
<gene>
    <name evidence="6" type="ORF">G5V65_15890</name>
</gene>
<keyword evidence="7" id="KW-1185">Reference proteome</keyword>
<dbReference type="InterPro" id="IPR036390">
    <property type="entry name" value="WH_DNA-bd_sf"/>
</dbReference>
<name>A0A6M1TQ73_9RHOB</name>
<organism evidence="6 7">
    <name type="scientific">Paragemmobacter kunshanensis</name>
    <dbReference type="NCBI Taxonomy" id="2583234"/>
    <lineage>
        <taxon>Bacteria</taxon>
        <taxon>Pseudomonadati</taxon>
        <taxon>Pseudomonadota</taxon>
        <taxon>Alphaproteobacteria</taxon>
        <taxon>Rhodobacterales</taxon>
        <taxon>Paracoccaceae</taxon>
        <taxon>Paragemmobacter</taxon>
    </lineage>
</organism>
<evidence type="ECO:0000259" key="5">
    <source>
        <dbReference type="PROSITE" id="PS50931"/>
    </source>
</evidence>
<keyword evidence="3" id="KW-0238">DNA-binding</keyword>
<keyword evidence="4" id="KW-0804">Transcription</keyword>
<dbReference type="InterPro" id="IPR000847">
    <property type="entry name" value="LysR_HTH_N"/>
</dbReference>
<dbReference type="GO" id="GO:0006351">
    <property type="term" value="P:DNA-templated transcription"/>
    <property type="evidence" value="ECO:0007669"/>
    <property type="project" value="TreeGrafter"/>
</dbReference>
<evidence type="ECO:0000256" key="1">
    <source>
        <dbReference type="ARBA" id="ARBA00009437"/>
    </source>
</evidence>
<dbReference type="Pfam" id="PF00126">
    <property type="entry name" value="HTH_1"/>
    <property type="match status" value="1"/>
</dbReference>
<dbReference type="Pfam" id="PF03466">
    <property type="entry name" value="LysR_substrate"/>
    <property type="match status" value="1"/>
</dbReference>
<accession>A0A6M1TQ73</accession>
<dbReference type="RefSeq" id="WP_165051974.1">
    <property type="nucleotide sequence ID" value="NZ_JAALFE010000017.1"/>
</dbReference>